<dbReference type="GO" id="GO:0051537">
    <property type="term" value="F:2 iron, 2 sulfur cluster binding"/>
    <property type="evidence" value="ECO:0007669"/>
    <property type="project" value="UniProtKB-KW"/>
</dbReference>
<evidence type="ECO:0000256" key="4">
    <source>
        <dbReference type="ARBA" id="ARBA00022505"/>
    </source>
</evidence>
<sequence length="799" mass="87021">MNEVLARGSDRSHDDQAKVEGAAALSDAHEHAPVHQPKRHDSAHLHVAGRAPYTDDLPEPPGTLHAYLGLSTIANGRIRAIDLEKVRRQPGVRAVITGDELSHNDASAWQIGDEPFLTTGKIDFLGQPIFMVIADSRKAARHACAHAHIQYDEEAPILTVDEARDAGGKTVIDGMTLERGDADAAIAGAPRKLTGSMLIGGQDHFYLEGQIAFAVPGEDGTMTVYSSTQHPSETQMLIAHTLHRPAAMVTVEVRRMGGAFGGKESQANLFAALAAFAADRLGVPIKIRPDRDDDMVATGKRHDFRADYEVGFDDDGRVHGVKFVYGARCGFSADLSGPVTDRALFHCDNAYYWPAVRAVSQPLFTNTVSNTAFRGFGGPQGMMGAERVIDEVAFATGLDPLEVRQRNFYGEGDRTTTPYHQQVEDFILPRIIDELLESSKYEHRRKALQEANRSARGFKRRGIALTPVKFGISFTATHLNQAGALVHVYTDGSIHLNHGGTEMGQGLNTKVAQVVAAVFGVPLEQVRITATSTGKVPNTSATAASSGADMNGMAAKIAAETIRQRLVDYAAEEHGVPAEQIAFRESNVLIGNREVLFSDLVKEAYAARIQLSSTGYYRTPKIHWDRASGKGHPFYYFAYGAAVAEVEIDTLTGEYTVERVDILHETGKSLNPAIDIGQIEGGFAQGMGWLTTEELVWDEKGRLRTHAPSTYKIPVASDMPREFNVRLADWARANEPTVFRSKAVGEPPFMLAMSVFHALSDAVASVAHHMIHPRLDAPATPERILMAVERLRAEAKTES</sequence>
<keyword evidence="9" id="KW-0411">Iron-sulfur</keyword>
<dbReference type="GO" id="GO:0004854">
    <property type="term" value="F:xanthine dehydrogenase activity"/>
    <property type="evidence" value="ECO:0007669"/>
    <property type="project" value="UniProtKB-EC"/>
</dbReference>
<comment type="cofactor">
    <cofactor evidence="2">
        <name>FAD</name>
        <dbReference type="ChEBI" id="CHEBI:57692"/>
    </cofactor>
</comment>
<evidence type="ECO:0000259" key="13">
    <source>
        <dbReference type="SMART" id="SM01008"/>
    </source>
</evidence>
<dbReference type="AlphaFoldDB" id="A0A3L7JBZ2"/>
<evidence type="ECO:0000256" key="12">
    <source>
        <dbReference type="SAM" id="MobiDB-lite"/>
    </source>
</evidence>
<dbReference type="InterPro" id="IPR036856">
    <property type="entry name" value="Ald_Oxase/Xan_DH_a/b_sf"/>
</dbReference>
<dbReference type="SMART" id="SM01008">
    <property type="entry name" value="Ald_Xan_dh_C"/>
    <property type="match status" value="1"/>
</dbReference>
<protein>
    <submittedName>
        <fullName evidence="14">Xanthine dehydrogenase molybdopterin binding subunit</fullName>
        <ecNumber evidence="14">1.17.1.4</ecNumber>
    </submittedName>
</protein>
<comment type="caution">
    <text evidence="14">The sequence shown here is derived from an EMBL/GenBank/DDBJ whole genome shotgun (WGS) entry which is preliminary data.</text>
</comment>
<evidence type="ECO:0000256" key="8">
    <source>
        <dbReference type="ARBA" id="ARBA00023004"/>
    </source>
</evidence>
<dbReference type="FunFam" id="3.30.365.10:FF:000001">
    <property type="entry name" value="Xanthine dehydrogenase oxidase"/>
    <property type="match status" value="1"/>
</dbReference>
<keyword evidence="5" id="KW-0001">2Fe-2S</keyword>
<dbReference type="RefSeq" id="WP_121645213.1">
    <property type="nucleotide sequence ID" value="NZ_RCWN01000001.1"/>
</dbReference>
<feature type="compositionally biased region" description="Basic and acidic residues" evidence="12">
    <location>
        <begin position="8"/>
        <end position="18"/>
    </location>
</feature>
<feature type="domain" description="Aldehyde oxidase/xanthine dehydrogenase a/b hammerhead" evidence="13">
    <location>
        <begin position="48"/>
        <end position="155"/>
    </location>
</feature>
<dbReference type="SUPFAM" id="SSF54665">
    <property type="entry name" value="CO dehydrogenase molybdoprotein N-domain-like"/>
    <property type="match status" value="1"/>
</dbReference>
<dbReference type="Proteomes" id="UP000281094">
    <property type="component" value="Unassembled WGS sequence"/>
</dbReference>
<evidence type="ECO:0000256" key="7">
    <source>
        <dbReference type="ARBA" id="ARBA00023002"/>
    </source>
</evidence>
<dbReference type="InterPro" id="IPR008274">
    <property type="entry name" value="AldOxase/xan_DH_MoCoBD1"/>
</dbReference>
<dbReference type="EC" id="1.17.1.4" evidence="14"/>
<reference evidence="14 15" key="1">
    <citation type="submission" date="2018-10" db="EMBL/GenBank/DDBJ databases">
        <title>Notoacmeibacter sp. M2BS9Y-3-1, whole genome shotgun sequence.</title>
        <authorList>
            <person name="Tuo L."/>
        </authorList>
    </citation>
    <scope>NUCLEOTIDE SEQUENCE [LARGE SCALE GENOMIC DNA]</scope>
    <source>
        <strain evidence="14 15">M2BS9Y-3-1</strain>
    </source>
</reference>
<dbReference type="FunFam" id="3.30.365.10:FF:000002">
    <property type="entry name" value="Xanthine dehydrogenase oxidase"/>
    <property type="match status" value="1"/>
</dbReference>
<dbReference type="SUPFAM" id="SSF56003">
    <property type="entry name" value="Molybdenum cofactor-binding domain"/>
    <property type="match status" value="1"/>
</dbReference>
<keyword evidence="4" id="KW-0500">Molybdenum</keyword>
<dbReference type="InterPro" id="IPR046867">
    <property type="entry name" value="AldOxase/xan_DH_MoCoBD2"/>
</dbReference>
<keyword evidence="6" id="KW-0479">Metal-binding</keyword>
<comment type="cofactor">
    <cofactor evidence="1">
        <name>Mo-molybdopterin</name>
        <dbReference type="ChEBI" id="CHEBI:71302"/>
    </cofactor>
</comment>
<evidence type="ECO:0000256" key="5">
    <source>
        <dbReference type="ARBA" id="ARBA00022714"/>
    </source>
</evidence>
<evidence type="ECO:0000256" key="11">
    <source>
        <dbReference type="ARBA" id="ARBA00053029"/>
    </source>
</evidence>
<evidence type="ECO:0000256" key="10">
    <source>
        <dbReference type="ARBA" id="ARBA00034078"/>
    </source>
</evidence>
<dbReference type="Pfam" id="PF02738">
    <property type="entry name" value="MoCoBD_1"/>
    <property type="match status" value="1"/>
</dbReference>
<dbReference type="InterPro" id="IPR000674">
    <property type="entry name" value="Ald_Oxase/Xan_DH_a/b"/>
</dbReference>
<dbReference type="PANTHER" id="PTHR11908:SF132">
    <property type="entry name" value="ALDEHYDE OXIDASE 1-RELATED"/>
    <property type="match status" value="1"/>
</dbReference>
<evidence type="ECO:0000256" key="2">
    <source>
        <dbReference type="ARBA" id="ARBA00001974"/>
    </source>
</evidence>
<dbReference type="GO" id="GO:0005506">
    <property type="term" value="F:iron ion binding"/>
    <property type="evidence" value="ECO:0007669"/>
    <property type="project" value="InterPro"/>
</dbReference>
<dbReference type="Pfam" id="PF01315">
    <property type="entry name" value="Ald_Xan_dh_C"/>
    <property type="match status" value="1"/>
</dbReference>
<evidence type="ECO:0000313" key="14">
    <source>
        <dbReference type="EMBL" id="RLQ88247.1"/>
    </source>
</evidence>
<evidence type="ECO:0000256" key="9">
    <source>
        <dbReference type="ARBA" id="ARBA00023014"/>
    </source>
</evidence>
<organism evidence="14 15">
    <name type="scientific">Notoacmeibacter ruber</name>
    <dbReference type="NCBI Taxonomy" id="2670375"/>
    <lineage>
        <taxon>Bacteria</taxon>
        <taxon>Pseudomonadati</taxon>
        <taxon>Pseudomonadota</taxon>
        <taxon>Alphaproteobacteria</taxon>
        <taxon>Hyphomicrobiales</taxon>
        <taxon>Notoacmeibacteraceae</taxon>
        <taxon>Notoacmeibacter</taxon>
    </lineage>
</organism>
<dbReference type="InterPro" id="IPR037165">
    <property type="entry name" value="AldOxase/xan_DH_Mopterin-bd_sf"/>
</dbReference>
<dbReference type="InterPro" id="IPR014309">
    <property type="entry name" value="Xanthine_DH_Mopterin-bd_su"/>
</dbReference>
<feature type="compositionally biased region" description="Basic and acidic residues" evidence="12">
    <location>
        <begin position="27"/>
        <end position="42"/>
    </location>
</feature>
<feature type="region of interest" description="Disordered" evidence="12">
    <location>
        <begin position="1"/>
        <end position="42"/>
    </location>
</feature>
<comment type="cofactor">
    <cofactor evidence="11">
        <name>Mo-molybdopterin cytosine dinucleotide</name>
        <dbReference type="ChEBI" id="CHEBI:71308"/>
    </cofactor>
</comment>
<evidence type="ECO:0000256" key="3">
    <source>
        <dbReference type="ARBA" id="ARBA00006849"/>
    </source>
</evidence>
<comment type="similarity">
    <text evidence="3">Belongs to the xanthine dehydrogenase family.</text>
</comment>
<evidence type="ECO:0000256" key="6">
    <source>
        <dbReference type="ARBA" id="ARBA00022723"/>
    </source>
</evidence>
<dbReference type="NCBIfam" id="TIGR02965">
    <property type="entry name" value="xanthine_xdhB"/>
    <property type="match status" value="1"/>
</dbReference>
<evidence type="ECO:0000256" key="1">
    <source>
        <dbReference type="ARBA" id="ARBA00001924"/>
    </source>
</evidence>
<keyword evidence="7 14" id="KW-0560">Oxidoreductase</keyword>
<dbReference type="InterPro" id="IPR016208">
    <property type="entry name" value="Ald_Oxase/xanthine_DH-like"/>
</dbReference>
<dbReference type="GO" id="GO:0030151">
    <property type="term" value="F:molybdenum ion binding"/>
    <property type="evidence" value="ECO:0007669"/>
    <property type="project" value="InterPro"/>
</dbReference>
<dbReference type="EMBL" id="RCWN01000001">
    <property type="protein sequence ID" value="RLQ88247.1"/>
    <property type="molecule type" value="Genomic_DNA"/>
</dbReference>
<dbReference type="Gene3D" id="3.30.365.10">
    <property type="entry name" value="Aldehyde oxidase/xanthine dehydrogenase, molybdopterin binding domain"/>
    <property type="match status" value="4"/>
</dbReference>
<accession>A0A3L7JBZ2</accession>
<dbReference type="Pfam" id="PF20256">
    <property type="entry name" value="MoCoBD_2"/>
    <property type="match status" value="1"/>
</dbReference>
<keyword evidence="15" id="KW-1185">Reference proteome</keyword>
<dbReference type="Gene3D" id="3.90.1170.50">
    <property type="entry name" value="Aldehyde oxidase/xanthine dehydrogenase, a/b hammerhead"/>
    <property type="match status" value="1"/>
</dbReference>
<keyword evidence="8" id="KW-0408">Iron</keyword>
<proteinExistence type="inferred from homology"/>
<evidence type="ECO:0000313" key="15">
    <source>
        <dbReference type="Proteomes" id="UP000281094"/>
    </source>
</evidence>
<dbReference type="PANTHER" id="PTHR11908">
    <property type="entry name" value="XANTHINE DEHYDROGENASE"/>
    <property type="match status" value="1"/>
</dbReference>
<comment type="cofactor">
    <cofactor evidence="10">
        <name>[2Fe-2S] cluster</name>
        <dbReference type="ChEBI" id="CHEBI:190135"/>
    </cofactor>
</comment>
<gene>
    <name evidence="14" type="primary">xdhB</name>
    <name evidence="14" type="ORF">D8780_08550</name>
</gene>
<name>A0A3L7JBZ2_9HYPH</name>